<feature type="region of interest" description="Disordered" evidence="1">
    <location>
        <begin position="174"/>
        <end position="195"/>
    </location>
</feature>
<feature type="signal peptide" evidence="2">
    <location>
        <begin position="1"/>
        <end position="19"/>
    </location>
</feature>
<dbReference type="AlphaFoldDB" id="A0A174A4E3"/>
<organism evidence="3 4">
    <name type="scientific">Hungatella hathewayi</name>
    <dbReference type="NCBI Taxonomy" id="154046"/>
    <lineage>
        <taxon>Bacteria</taxon>
        <taxon>Bacillati</taxon>
        <taxon>Bacillota</taxon>
        <taxon>Clostridia</taxon>
        <taxon>Lachnospirales</taxon>
        <taxon>Lachnospiraceae</taxon>
        <taxon>Hungatella</taxon>
    </lineage>
</organism>
<evidence type="ECO:0000256" key="1">
    <source>
        <dbReference type="SAM" id="MobiDB-lite"/>
    </source>
</evidence>
<reference evidence="3 4" key="1">
    <citation type="submission" date="2015-09" db="EMBL/GenBank/DDBJ databases">
        <authorList>
            <consortium name="Pathogen Informatics"/>
        </authorList>
    </citation>
    <scope>NUCLEOTIDE SEQUENCE [LARGE SCALE GENOMIC DNA]</scope>
    <source>
        <strain evidence="3 4">2789STDY5608850</strain>
    </source>
</reference>
<dbReference type="EMBL" id="CYZE01000002">
    <property type="protein sequence ID" value="CUN83177.1"/>
    <property type="molecule type" value="Genomic_DNA"/>
</dbReference>
<sequence length="195" mass="21120">MIMKKKVLIICGITAMLLAGCTKSNIVTGGPAEPVFETQEGIVLDWGQIGDDLDEEYLNNEDYPKAVSINYSVDPDKKTIDLTLMMNAGATPEEAVAFANAVVRTINDEAAVQDFSIETSTEDSYGGFFQDYTLNLIVMPDGMMTDKSVWLVNMTIPAGSNEAIVPVEGAKVMEPTSAEEDMGEEVEDSGEESQE</sequence>
<name>A0A174A4E3_9FIRM</name>
<proteinExistence type="predicted"/>
<keyword evidence="2" id="KW-0732">Signal</keyword>
<evidence type="ECO:0000256" key="2">
    <source>
        <dbReference type="SAM" id="SignalP"/>
    </source>
</evidence>
<accession>A0A174A4E3</accession>
<dbReference type="Proteomes" id="UP000095651">
    <property type="component" value="Unassembled WGS sequence"/>
</dbReference>
<evidence type="ECO:0000313" key="3">
    <source>
        <dbReference type="EMBL" id="CUN83177.1"/>
    </source>
</evidence>
<protein>
    <recommendedName>
        <fullName evidence="5">Lipoprotein</fullName>
    </recommendedName>
</protein>
<feature type="chain" id="PRO_5038987704" description="Lipoprotein" evidence="2">
    <location>
        <begin position="20"/>
        <end position="195"/>
    </location>
</feature>
<gene>
    <name evidence="3" type="ORF">ERS852407_01209</name>
</gene>
<feature type="compositionally biased region" description="Acidic residues" evidence="1">
    <location>
        <begin position="177"/>
        <end position="195"/>
    </location>
</feature>
<dbReference type="PROSITE" id="PS51257">
    <property type="entry name" value="PROKAR_LIPOPROTEIN"/>
    <property type="match status" value="1"/>
</dbReference>
<evidence type="ECO:0008006" key="5">
    <source>
        <dbReference type="Google" id="ProtNLM"/>
    </source>
</evidence>
<evidence type="ECO:0000313" key="4">
    <source>
        <dbReference type="Proteomes" id="UP000095651"/>
    </source>
</evidence>